<feature type="compositionally biased region" description="Polar residues" evidence="4">
    <location>
        <begin position="204"/>
        <end position="213"/>
    </location>
</feature>
<dbReference type="SUPFAM" id="SSF81383">
    <property type="entry name" value="F-box domain"/>
    <property type="match status" value="1"/>
</dbReference>
<dbReference type="Pfam" id="PF12937">
    <property type="entry name" value="F-box-like"/>
    <property type="match status" value="1"/>
</dbReference>
<dbReference type="Proteomes" id="UP000629468">
    <property type="component" value="Unassembled WGS sequence"/>
</dbReference>
<feature type="domain" description="F-box" evidence="5">
    <location>
        <begin position="65"/>
        <end position="111"/>
    </location>
</feature>
<feature type="repeat" description="WD" evidence="3">
    <location>
        <begin position="271"/>
        <end position="316"/>
    </location>
</feature>
<dbReference type="PROSITE" id="PS50294">
    <property type="entry name" value="WD_REPEATS_REGION"/>
    <property type="match status" value="1"/>
</dbReference>
<dbReference type="PROSITE" id="PS50082">
    <property type="entry name" value="WD_REPEATS_2"/>
    <property type="match status" value="3"/>
</dbReference>
<reference evidence="6 7" key="1">
    <citation type="journal article" name="Sci. Rep.">
        <title>Telomere-to-telomere assembled and centromere annotated genomes of the two main subspecies of the button mushroom Agaricus bisporus reveal especially polymorphic chromosome ends.</title>
        <authorList>
            <person name="Sonnenberg A.S.M."/>
            <person name="Sedaghat-Telgerd N."/>
            <person name="Lavrijssen B."/>
            <person name="Ohm R.A."/>
            <person name="Hendrickx P.M."/>
            <person name="Scholtmeijer K."/>
            <person name="Baars J.J.P."/>
            <person name="van Peer A."/>
        </authorList>
    </citation>
    <scope>NUCLEOTIDE SEQUENCE [LARGE SCALE GENOMIC DNA]</scope>
    <source>
        <strain evidence="6 7">H119_p4</strain>
    </source>
</reference>
<dbReference type="InterPro" id="IPR036047">
    <property type="entry name" value="F-box-like_dom_sf"/>
</dbReference>
<dbReference type="PANTHER" id="PTHR14604">
    <property type="entry name" value="WD40 REPEAT PF20"/>
    <property type="match status" value="1"/>
</dbReference>
<dbReference type="InterPro" id="IPR050995">
    <property type="entry name" value="WD-F-box_domain-protein"/>
</dbReference>
<dbReference type="PROSITE" id="PS00678">
    <property type="entry name" value="WD_REPEATS_1"/>
    <property type="match status" value="1"/>
</dbReference>
<comment type="caution">
    <text evidence="6">The sequence shown here is derived from an EMBL/GenBank/DDBJ whole genome shotgun (WGS) entry which is preliminary data.</text>
</comment>
<proteinExistence type="predicted"/>
<dbReference type="InterPro" id="IPR001680">
    <property type="entry name" value="WD40_rpt"/>
</dbReference>
<evidence type="ECO:0000313" key="7">
    <source>
        <dbReference type="Proteomes" id="UP000629468"/>
    </source>
</evidence>
<protein>
    <recommendedName>
        <fullName evidence="5">F-box domain-containing protein</fullName>
    </recommendedName>
</protein>
<dbReference type="PROSITE" id="PS50181">
    <property type="entry name" value="FBOX"/>
    <property type="match status" value="1"/>
</dbReference>
<evidence type="ECO:0000256" key="2">
    <source>
        <dbReference type="ARBA" id="ARBA00022737"/>
    </source>
</evidence>
<accession>A0A8H7F7B3</accession>
<feature type="compositionally biased region" description="Acidic residues" evidence="4">
    <location>
        <begin position="146"/>
        <end position="160"/>
    </location>
</feature>
<dbReference type="CDD" id="cd00200">
    <property type="entry name" value="WD40"/>
    <property type="match status" value="1"/>
</dbReference>
<evidence type="ECO:0000313" key="6">
    <source>
        <dbReference type="EMBL" id="KAF7779010.1"/>
    </source>
</evidence>
<dbReference type="Gene3D" id="1.20.1280.50">
    <property type="match status" value="1"/>
</dbReference>
<dbReference type="PANTHER" id="PTHR14604:SF4">
    <property type="entry name" value="F-BOX DOMAIN-CONTAINING PROTEIN"/>
    <property type="match status" value="1"/>
</dbReference>
<keyword evidence="1 3" id="KW-0853">WD repeat</keyword>
<evidence type="ECO:0000256" key="3">
    <source>
        <dbReference type="PROSITE-ProRule" id="PRU00221"/>
    </source>
</evidence>
<dbReference type="PRINTS" id="PR00320">
    <property type="entry name" value="GPROTEINBRPT"/>
</dbReference>
<dbReference type="AlphaFoldDB" id="A0A8H7F7B3"/>
<dbReference type="InterPro" id="IPR036322">
    <property type="entry name" value="WD40_repeat_dom_sf"/>
</dbReference>
<dbReference type="SMART" id="SM00256">
    <property type="entry name" value="FBOX"/>
    <property type="match status" value="1"/>
</dbReference>
<feature type="repeat" description="WD" evidence="3">
    <location>
        <begin position="400"/>
        <end position="439"/>
    </location>
</feature>
<feature type="region of interest" description="Disordered" evidence="4">
    <location>
        <begin position="120"/>
        <end position="226"/>
    </location>
</feature>
<keyword evidence="2" id="KW-0677">Repeat</keyword>
<dbReference type="Gene3D" id="2.130.10.10">
    <property type="entry name" value="YVTN repeat-like/Quinoprotein amine dehydrogenase"/>
    <property type="match status" value="2"/>
</dbReference>
<feature type="repeat" description="WD" evidence="3">
    <location>
        <begin position="613"/>
        <end position="652"/>
    </location>
</feature>
<name>A0A8H7F7B3_AGABI</name>
<feature type="compositionally biased region" description="Low complexity" evidence="4">
    <location>
        <begin position="172"/>
        <end position="195"/>
    </location>
</feature>
<dbReference type="InterPro" id="IPR001810">
    <property type="entry name" value="F-box_dom"/>
</dbReference>
<organism evidence="6 7">
    <name type="scientific">Agaricus bisporus var. burnettii</name>
    <dbReference type="NCBI Taxonomy" id="192524"/>
    <lineage>
        <taxon>Eukaryota</taxon>
        <taxon>Fungi</taxon>
        <taxon>Dikarya</taxon>
        <taxon>Basidiomycota</taxon>
        <taxon>Agaricomycotina</taxon>
        <taxon>Agaricomycetes</taxon>
        <taxon>Agaricomycetidae</taxon>
        <taxon>Agaricales</taxon>
        <taxon>Agaricineae</taxon>
        <taxon>Agaricaceae</taxon>
        <taxon>Agaricus</taxon>
    </lineage>
</organism>
<dbReference type="InterPro" id="IPR019775">
    <property type="entry name" value="WD40_repeat_CS"/>
</dbReference>
<dbReference type="SMART" id="SM00320">
    <property type="entry name" value="WD40"/>
    <property type="match status" value="7"/>
</dbReference>
<gene>
    <name evidence="6" type="ORF">Agabi119p4_3355</name>
</gene>
<evidence type="ECO:0000259" key="5">
    <source>
        <dbReference type="PROSITE" id="PS50181"/>
    </source>
</evidence>
<evidence type="ECO:0000256" key="4">
    <source>
        <dbReference type="SAM" id="MobiDB-lite"/>
    </source>
</evidence>
<sequence>MYRPARLTHSTSDGLVVNGKSNMNHIISQLGSLQESEEFMYQLLSSMPRSQLSSLQRRIAPLLLFDVVGSLPSEVALQIFSHLPPFTLLTCAAVCRRWNAVANDQSLWKALCHARGWEWRQPVSPSNPDSQRGLFKEQPAGIQQPVDDDDEGMGGSDDEGAAGNGVEDSGFASFSMTSSPPSASSSPYKPTASTSRPRRKTTSYHRSTPVSQIRRSRSEHDRHSAPASLAAKLYDLQPDYKLLFRTHIHLRNRYLTSSYRLSVIQTRGSPSNGHANMIYCVQLYTYPQTNKQVIFTGSRDKTVREWNLKTGEVERVFEGEHTESVLSLCVKDGWMVSAGSDWRVVVWNLDGSKNGAVKVLRDHSDSVLCVRLDDQKLVSCSKDRTVRVYTFPGLDLLHVLGGHRAAVNAISLSNGLLVSGSGDRSMNVWDVKTGKLLRTFEDHHTRGIASIDFKSPYIVSGSSDKHIRLIDMNTSRGWSTSSEYDTLPLGLGLGDSSPSLPTAGHSAGGEETSTSDSYPGGRKQGLVTCMCQSCGSVEVQPIGCATPNSSSASTSVSAFSNLPLGFASPFYSSSFPHNRHSQPSTSSAYHHPNFHTNLRTLSTPNNNNTITTTCTHTNLVRSVILGPEFIITGSYDLSIKIWCRQTGKLMSNLTGGHIGKIFCVAADRTKVVSCGEDMRICVWDFGVGVEVGFVKTEW</sequence>
<dbReference type="InterPro" id="IPR015943">
    <property type="entry name" value="WD40/YVTN_repeat-like_dom_sf"/>
</dbReference>
<feature type="region of interest" description="Disordered" evidence="4">
    <location>
        <begin position="498"/>
        <end position="519"/>
    </location>
</feature>
<dbReference type="InterPro" id="IPR020472">
    <property type="entry name" value="WD40_PAC1"/>
</dbReference>
<dbReference type="Pfam" id="PF00400">
    <property type="entry name" value="WD40"/>
    <property type="match status" value="5"/>
</dbReference>
<dbReference type="EMBL" id="JABXXO010000004">
    <property type="protein sequence ID" value="KAF7779010.1"/>
    <property type="molecule type" value="Genomic_DNA"/>
</dbReference>
<dbReference type="SUPFAM" id="SSF50978">
    <property type="entry name" value="WD40 repeat-like"/>
    <property type="match status" value="1"/>
</dbReference>
<evidence type="ECO:0000256" key="1">
    <source>
        <dbReference type="ARBA" id="ARBA00022574"/>
    </source>
</evidence>